<dbReference type="GO" id="GO:0051539">
    <property type="term" value="F:4 iron, 4 sulfur cluster binding"/>
    <property type="evidence" value="ECO:0007669"/>
    <property type="project" value="UniProtKB-KW"/>
</dbReference>
<evidence type="ECO:0000259" key="9">
    <source>
        <dbReference type="Pfam" id="PF00330"/>
    </source>
</evidence>
<dbReference type="CDD" id="cd01583">
    <property type="entry name" value="IPMI"/>
    <property type="match status" value="1"/>
</dbReference>
<dbReference type="GO" id="GO:0046872">
    <property type="term" value="F:metal ion binding"/>
    <property type="evidence" value="ECO:0007669"/>
    <property type="project" value="UniProtKB-KW"/>
</dbReference>
<evidence type="ECO:0000313" key="10">
    <source>
        <dbReference type="EMBL" id="MBK8572764.1"/>
    </source>
</evidence>
<dbReference type="HAMAP" id="MF_01027">
    <property type="entry name" value="LeuC_type2"/>
    <property type="match status" value="1"/>
</dbReference>
<evidence type="ECO:0000313" key="11">
    <source>
        <dbReference type="Proteomes" id="UP000709959"/>
    </source>
</evidence>
<dbReference type="InterPro" id="IPR033941">
    <property type="entry name" value="IPMI_cat"/>
</dbReference>
<dbReference type="InterPro" id="IPR015931">
    <property type="entry name" value="Acnase/IPM_dHydase_lsu_aba_1/3"/>
</dbReference>
<reference evidence="10 11" key="1">
    <citation type="submission" date="2020-10" db="EMBL/GenBank/DDBJ databases">
        <title>Connecting structure to function with the recovery of over 1000 high-quality activated sludge metagenome-assembled genomes encoding full-length rRNA genes using long-read sequencing.</title>
        <authorList>
            <person name="Singleton C.M."/>
            <person name="Petriglieri F."/>
            <person name="Kristensen J.M."/>
            <person name="Kirkegaard R.H."/>
            <person name="Michaelsen T.Y."/>
            <person name="Andersen M.H."/>
            <person name="Karst S.M."/>
            <person name="Dueholm M.S."/>
            <person name="Nielsen P.H."/>
            <person name="Albertsen M."/>
        </authorList>
    </citation>
    <scope>NUCLEOTIDE SEQUENCE [LARGE SCALE GENOMIC DNA]</scope>
    <source>
        <strain evidence="10">OdNE_18-Q3-R46-58_MAXAC.008</strain>
    </source>
</reference>
<evidence type="ECO:0000256" key="4">
    <source>
        <dbReference type="ARBA" id="ARBA00023004"/>
    </source>
</evidence>
<dbReference type="NCBIfam" id="NF001614">
    <property type="entry name" value="PRK00402.1"/>
    <property type="match status" value="1"/>
</dbReference>
<keyword evidence="1 8" id="KW-0432">Leucine biosynthesis</keyword>
<evidence type="ECO:0000256" key="6">
    <source>
        <dbReference type="ARBA" id="ARBA00023239"/>
    </source>
</evidence>
<sequence length="429" mass="45104">MGMTVVEKILARAAGQASVKVGDVVEPQVDLAMSHENAALVINQFQEVFQGTGIEPKVWDPSRIAIIFDHRVPAESPKTATNHKKIRGFVAANGITKFHDVRGDVGGICHQILPEYGYVRPGFVVLGTDSHTTSHGALGAFSFGVGATEMASAWSLGIAVNIEVPATIKVVVKGEFPPMVGPKDLILHLIGKLTAQGANFKVLEFHGETIRNMSTSGRIAICNMSVEAGATSGIVPGDEETVRYLREEAGVTEAIPCVTPDADATYVQTVEIDVSALAPQIACPHMVDNVKSIEHVVGTKVQQIVIGSCTNGRLDDLADAAAILRGKKVAEGTRMLVFPASSKIFAKALDLGYIHDFMKAGAVVMNSGCGPCLGVHEGALGDNEVALSTTNRNFKGRMGNPTGEVYLCSPVVAAASAITGVITDPRKGA</sequence>
<dbReference type="PROSITE" id="PS00450">
    <property type="entry name" value="ACONITASE_1"/>
    <property type="match status" value="1"/>
</dbReference>
<feature type="binding site" evidence="8">
    <location>
        <position position="309"/>
    </location>
    <ligand>
        <name>[4Fe-4S] cluster</name>
        <dbReference type="ChEBI" id="CHEBI:49883"/>
    </ligand>
</feature>
<dbReference type="GO" id="GO:0003861">
    <property type="term" value="F:3-isopropylmalate dehydratase activity"/>
    <property type="evidence" value="ECO:0007669"/>
    <property type="project" value="UniProtKB-UniRule"/>
</dbReference>
<keyword evidence="6 8" id="KW-0456">Lyase</keyword>
<dbReference type="PANTHER" id="PTHR43822">
    <property type="entry name" value="HOMOACONITASE, MITOCHONDRIAL-RELATED"/>
    <property type="match status" value="1"/>
</dbReference>
<dbReference type="EC" id="4.2.1.33" evidence="8"/>
<feature type="domain" description="Aconitase/3-isopropylmalate dehydratase large subunit alpha/beta/alpha" evidence="9">
    <location>
        <begin position="81"/>
        <end position="295"/>
    </location>
</feature>
<dbReference type="InterPro" id="IPR036008">
    <property type="entry name" value="Aconitase_4Fe-4S_dom"/>
</dbReference>
<dbReference type="AlphaFoldDB" id="A0A936K6D7"/>
<evidence type="ECO:0000256" key="5">
    <source>
        <dbReference type="ARBA" id="ARBA00023014"/>
    </source>
</evidence>
<dbReference type="InterPro" id="IPR018136">
    <property type="entry name" value="Aconitase_4Fe-4S_BS"/>
</dbReference>
<dbReference type="PRINTS" id="PR00415">
    <property type="entry name" value="ACONITASE"/>
</dbReference>
<gene>
    <name evidence="8" type="primary">leuC</name>
    <name evidence="10" type="ORF">IPN91_08970</name>
</gene>
<dbReference type="Pfam" id="PF00330">
    <property type="entry name" value="Aconitase"/>
    <property type="match status" value="2"/>
</dbReference>
<protein>
    <recommendedName>
        <fullName evidence="8">3-isopropylmalate dehydratase large subunit</fullName>
        <ecNumber evidence="8">4.2.1.33</ecNumber>
    </recommendedName>
    <alternativeName>
        <fullName evidence="8">Alpha-IPM isomerase</fullName>
        <shortName evidence="8">IPMI</shortName>
    </alternativeName>
    <alternativeName>
        <fullName evidence="8">Isopropylmalate isomerase</fullName>
    </alternativeName>
</protein>
<comment type="subunit">
    <text evidence="8">Heterodimer of LeuC and LeuD.</text>
</comment>
<dbReference type="InterPro" id="IPR001030">
    <property type="entry name" value="Acoase/IPM_deHydtase_lsu_aba"/>
</dbReference>
<comment type="function">
    <text evidence="8">Catalyzes the isomerization between 2-isopropylmalate and 3-isopropylmalate, via the formation of 2-isopropylmaleate.</text>
</comment>
<dbReference type="InterPro" id="IPR011826">
    <property type="entry name" value="HAcnase/IPMdehydase_lsu_prok"/>
</dbReference>
<proteinExistence type="inferred from homology"/>
<dbReference type="NCBIfam" id="TIGR02086">
    <property type="entry name" value="IPMI_arch"/>
    <property type="match status" value="1"/>
</dbReference>
<organism evidence="10 11">
    <name type="scientific">Candidatus Geothrix odensensis</name>
    <dbReference type="NCBI Taxonomy" id="2954440"/>
    <lineage>
        <taxon>Bacteria</taxon>
        <taxon>Pseudomonadati</taxon>
        <taxon>Acidobacteriota</taxon>
        <taxon>Holophagae</taxon>
        <taxon>Holophagales</taxon>
        <taxon>Holophagaceae</taxon>
        <taxon>Geothrix</taxon>
    </lineage>
</organism>
<dbReference type="InterPro" id="IPR006251">
    <property type="entry name" value="Homoacnase/IPMdehydase_lsu"/>
</dbReference>
<comment type="cofactor">
    <cofactor evidence="8">
        <name>[4Fe-4S] cluster</name>
        <dbReference type="ChEBI" id="CHEBI:49883"/>
    </cofactor>
    <text evidence="8">Binds 1 [4Fe-4S] cluster per subunit.</text>
</comment>
<keyword evidence="2 8" id="KW-0004">4Fe-4S</keyword>
<evidence type="ECO:0000256" key="2">
    <source>
        <dbReference type="ARBA" id="ARBA00022485"/>
    </source>
</evidence>
<keyword evidence="4 8" id="KW-0408">Iron</keyword>
<keyword evidence="7 8" id="KW-0100">Branched-chain amino acid biosynthesis</keyword>
<comment type="pathway">
    <text evidence="8">Amino-acid biosynthesis; L-leucine biosynthesis; L-leucine from 3-methyl-2-oxobutanoate: step 2/4.</text>
</comment>
<keyword evidence="8" id="KW-0028">Amino-acid biosynthesis</keyword>
<accession>A0A936K6D7</accession>
<feature type="binding site" evidence="8">
    <location>
        <position position="372"/>
    </location>
    <ligand>
        <name>[4Fe-4S] cluster</name>
        <dbReference type="ChEBI" id="CHEBI:49883"/>
    </ligand>
</feature>
<dbReference type="InterPro" id="IPR050067">
    <property type="entry name" value="IPM_dehydratase_rel_enz"/>
</dbReference>
<dbReference type="GO" id="GO:0009098">
    <property type="term" value="P:L-leucine biosynthetic process"/>
    <property type="evidence" value="ECO:0007669"/>
    <property type="project" value="UniProtKB-UniRule"/>
</dbReference>
<dbReference type="SUPFAM" id="SSF53732">
    <property type="entry name" value="Aconitase iron-sulfur domain"/>
    <property type="match status" value="1"/>
</dbReference>
<dbReference type="NCBIfam" id="TIGR01343">
    <property type="entry name" value="hacA_fam"/>
    <property type="match status" value="1"/>
</dbReference>
<comment type="catalytic activity">
    <reaction evidence="8">
        <text>(2R,3S)-3-isopropylmalate = (2S)-2-isopropylmalate</text>
        <dbReference type="Rhea" id="RHEA:32287"/>
        <dbReference type="ChEBI" id="CHEBI:1178"/>
        <dbReference type="ChEBI" id="CHEBI:35121"/>
        <dbReference type="EC" id="4.2.1.33"/>
    </reaction>
</comment>
<dbReference type="Proteomes" id="UP000709959">
    <property type="component" value="Unassembled WGS sequence"/>
</dbReference>
<evidence type="ECO:0000256" key="7">
    <source>
        <dbReference type="ARBA" id="ARBA00023304"/>
    </source>
</evidence>
<evidence type="ECO:0000256" key="3">
    <source>
        <dbReference type="ARBA" id="ARBA00022723"/>
    </source>
</evidence>
<comment type="caution">
    <text evidence="10">The sequence shown here is derived from an EMBL/GenBank/DDBJ whole genome shotgun (WGS) entry which is preliminary data.</text>
</comment>
<keyword evidence="5 8" id="KW-0411">Iron-sulfur</keyword>
<keyword evidence="3 8" id="KW-0479">Metal-binding</keyword>
<name>A0A936K6D7_9BACT</name>
<feature type="binding site" evidence="8">
    <location>
        <position position="369"/>
    </location>
    <ligand>
        <name>[4Fe-4S] cluster</name>
        <dbReference type="ChEBI" id="CHEBI:49883"/>
    </ligand>
</feature>
<comment type="similarity">
    <text evidence="8">Belongs to the aconitase/IPM isomerase family. LeuC type 2 subfamily.</text>
</comment>
<evidence type="ECO:0000256" key="8">
    <source>
        <dbReference type="HAMAP-Rule" id="MF_01027"/>
    </source>
</evidence>
<evidence type="ECO:0000256" key="1">
    <source>
        <dbReference type="ARBA" id="ARBA00022430"/>
    </source>
</evidence>
<dbReference type="PROSITE" id="PS01244">
    <property type="entry name" value="ACONITASE_2"/>
    <property type="match status" value="1"/>
</dbReference>
<dbReference type="EMBL" id="JADKCH010000007">
    <property type="protein sequence ID" value="MBK8572764.1"/>
    <property type="molecule type" value="Genomic_DNA"/>
</dbReference>
<dbReference type="Gene3D" id="3.30.499.10">
    <property type="entry name" value="Aconitase, domain 3"/>
    <property type="match status" value="2"/>
</dbReference>
<feature type="domain" description="Aconitase/3-isopropylmalate dehydratase large subunit alpha/beta/alpha" evidence="9">
    <location>
        <begin position="297"/>
        <end position="420"/>
    </location>
</feature>
<dbReference type="PANTHER" id="PTHR43822:SF2">
    <property type="entry name" value="HOMOACONITASE, MITOCHONDRIAL"/>
    <property type="match status" value="1"/>
</dbReference>